<sequence>MVERKGNVASEYFHYTFRNYRNGTREVYEGFNSYWDTIVGNWKTNLFVLLDGELEKHNCHPYWEIAYYDDEGNVVRSYLKGLYAI</sequence>
<dbReference type="RefSeq" id="WP_164083068.1">
    <property type="nucleotide sequence ID" value="NZ_FMBG01000013.1"/>
</dbReference>
<organism evidence="1 2">
    <name type="scientific">Bacillus wiedmannii</name>
    <dbReference type="NCBI Taxonomy" id="1890302"/>
    <lineage>
        <taxon>Bacteria</taxon>
        <taxon>Bacillati</taxon>
        <taxon>Bacillota</taxon>
        <taxon>Bacilli</taxon>
        <taxon>Bacillales</taxon>
        <taxon>Bacillaceae</taxon>
        <taxon>Bacillus</taxon>
        <taxon>Bacillus cereus group</taxon>
    </lineage>
</organism>
<evidence type="ECO:0000313" key="2">
    <source>
        <dbReference type="Proteomes" id="UP000195728"/>
    </source>
</evidence>
<name>A0AB37YUH9_9BACI</name>
<dbReference type="EMBL" id="FMBG01000013">
    <property type="protein sequence ID" value="SCC41049.1"/>
    <property type="molecule type" value="Genomic_DNA"/>
</dbReference>
<comment type="caution">
    <text evidence="1">The sequence shown here is derived from an EMBL/GenBank/DDBJ whole genome shotgun (WGS) entry which is preliminary data.</text>
</comment>
<gene>
    <name evidence="1" type="ORF">BC10311_03096</name>
</gene>
<dbReference type="AlphaFoldDB" id="A0AB37YUH9"/>
<accession>A0AB37YUH9</accession>
<protein>
    <submittedName>
        <fullName evidence="1">Uncharacterized protein</fullName>
    </submittedName>
</protein>
<evidence type="ECO:0000313" key="1">
    <source>
        <dbReference type="EMBL" id="SCC41049.1"/>
    </source>
</evidence>
<proteinExistence type="predicted"/>
<dbReference type="Proteomes" id="UP000195728">
    <property type="component" value="Unassembled WGS sequence"/>
</dbReference>
<reference evidence="1 2" key="1">
    <citation type="submission" date="2016-08" db="EMBL/GenBank/DDBJ databases">
        <authorList>
            <person name="Loux V."/>
            <person name="Rue O."/>
        </authorList>
    </citation>
    <scope>NUCLEOTIDE SEQUENCE [LARGE SCALE GENOMIC DNA]</scope>
    <source>
        <strain evidence="1 2">WSBC_10311</strain>
    </source>
</reference>